<dbReference type="PROSITE" id="PS51782">
    <property type="entry name" value="LYSM"/>
    <property type="match status" value="2"/>
</dbReference>
<dbReference type="InterPro" id="IPR036779">
    <property type="entry name" value="LysM_dom_sf"/>
</dbReference>
<dbReference type="PANTHER" id="PTHR34997">
    <property type="entry name" value="AM15"/>
    <property type="match status" value="1"/>
</dbReference>
<feature type="signal peptide" evidence="3">
    <location>
        <begin position="1"/>
        <end position="24"/>
    </location>
</feature>
<dbReference type="Proteomes" id="UP000663193">
    <property type="component" value="Chromosome 7"/>
</dbReference>
<organism evidence="5 6">
    <name type="scientific">Phaeosphaeria nodorum (strain SN15 / ATCC MYA-4574 / FGSC 10173)</name>
    <name type="common">Glume blotch fungus</name>
    <name type="synonym">Parastagonospora nodorum</name>
    <dbReference type="NCBI Taxonomy" id="321614"/>
    <lineage>
        <taxon>Eukaryota</taxon>
        <taxon>Fungi</taxon>
        <taxon>Dikarya</taxon>
        <taxon>Ascomycota</taxon>
        <taxon>Pezizomycotina</taxon>
        <taxon>Dothideomycetes</taxon>
        <taxon>Pleosporomycetidae</taxon>
        <taxon>Pleosporales</taxon>
        <taxon>Pleosporineae</taxon>
        <taxon>Phaeosphaeriaceae</taxon>
        <taxon>Parastagonospora</taxon>
    </lineage>
</organism>
<dbReference type="AlphaFoldDB" id="A0A7U2F3L5"/>
<dbReference type="RefSeq" id="XP_001798789.1">
    <property type="nucleotide sequence ID" value="XM_001798737.1"/>
</dbReference>
<name>A0A7U2F3L5_PHANO</name>
<feature type="domain" description="LysM" evidence="4">
    <location>
        <begin position="215"/>
        <end position="261"/>
    </location>
</feature>
<reference evidence="6" key="1">
    <citation type="journal article" date="2021" name="BMC Genomics">
        <title>Chromosome-level genome assembly and manually-curated proteome of model necrotroph Parastagonospora nodorum Sn15 reveals a genome-wide trove of candidate effector homologs, and redundancy of virulence-related functions within an accessory chromosome.</title>
        <authorList>
            <person name="Bertazzoni S."/>
            <person name="Jones D.A.B."/>
            <person name="Phan H.T."/>
            <person name="Tan K.-C."/>
            <person name="Hane J.K."/>
        </authorList>
    </citation>
    <scope>NUCLEOTIDE SEQUENCE [LARGE SCALE GENOMIC DNA]</scope>
    <source>
        <strain evidence="6">SN15 / ATCC MYA-4574 / FGSC 10173)</strain>
    </source>
</reference>
<feature type="domain" description="LysM" evidence="4">
    <location>
        <begin position="266"/>
        <end position="312"/>
    </location>
</feature>
<gene>
    <name evidence="5" type="ORF">JI435_084780</name>
</gene>
<keyword evidence="2" id="KW-0843">Virulence</keyword>
<accession>A0A7U2F3L5</accession>
<dbReference type="KEGG" id="pno:SNOG_08478"/>
<evidence type="ECO:0000259" key="4">
    <source>
        <dbReference type="PROSITE" id="PS51782"/>
    </source>
</evidence>
<evidence type="ECO:0000256" key="3">
    <source>
        <dbReference type="SAM" id="SignalP"/>
    </source>
</evidence>
<proteinExistence type="predicted"/>
<dbReference type="InterPro" id="IPR018392">
    <property type="entry name" value="LysM"/>
</dbReference>
<dbReference type="EMBL" id="CP069029">
    <property type="protein sequence ID" value="QRC97762.1"/>
    <property type="molecule type" value="Genomic_DNA"/>
</dbReference>
<dbReference type="CDD" id="cd00118">
    <property type="entry name" value="LysM"/>
    <property type="match status" value="1"/>
</dbReference>
<dbReference type="InterPro" id="IPR052210">
    <property type="entry name" value="LysM1-like"/>
</dbReference>
<dbReference type="VEuPathDB" id="FungiDB:JI435_084780"/>
<protein>
    <recommendedName>
        <fullName evidence="4">LysM domain-containing protein</fullName>
    </recommendedName>
</protein>
<evidence type="ECO:0000256" key="1">
    <source>
        <dbReference type="ARBA" id="ARBA00022669"/>
    </source>
</evidence>
<evidence type="ECO:0000313" key="5">
    <source>
        <dbReference type="EMBL" id="QRC97762.1"/>
    </source>
</evidence>
<dbReference type="OrthoDB" id="5985073at2759"/>
<evidence type="ECO:0000313" key="6">
    <source>
        <dbReference type="Proteomes" id="UP000663193"/>
    </source>
</evidence>
<dbReference type="Gene3D" id="3.10.350.10">
    <property type="entry name" value="LysM domain"/>
    <property type="match status" value="2"/>
</dbReference>
<keyword evidence="6" id="KW-1185">Reference proteome</keyword>
<keyword evidence="1" id="KW-0147">Chitin-binding</keyword>
<dbReference type="PANTHER" id="PTHR34997:SF16">
    <property type="entry name" value="LYSM DOMAIN-CONTAINING PROTEIN"/>
    <property type="match status" value="1"/>
</dbReference>
<feature type="chain" id="PRO_5034554151" description="LysM domain-containing protein" evidence="3">
    <location>
        <begin position="25"/>
        <end position="432"/>
    </location>
</feature>
<sequence length="432" mass="46708">MIAFTSSITFALVPLFLGANPVDAQFSVYDSSSLDNSLGDGCIQALSATIDCSPFVQTFQQLSYRTDLDVELTDSICTADCLGSLKSWFDTVSVQCSGKTVSGGRPTRFGGYMWAGYNETCVRSPRPPRAYCNNIIADFTIVSSIQEMPQSELCHTCHVRRLALMQASQYSIYDENYKKQLEYIYTQCGLKGPTDIPPPLDEEEPVTPPYCLSGKRYTTTGSDTCESIANSSSVSAAYLYMGNQDLLKDCSQISSGLSACLPLTCITHYVQPSDTCFSIERSLNLEYDSVQRYNSWVNGGCTNLQSATDFYGKVICVSPQGGTFANPVTIPGWNPTPAPADGHTNQKVSPPDGVKVAEGTTTQCGRWHVVAAGDSCAMICVANKIETGLFHEVNPSLANGTECDSSLEVLTALCAGPTYSWNSRTDSTSVKL</sequence>
<keyword evidence="3" id="KW-0732">Signal</keyword>
<dbReference type="GO" id="GO:0008061">
    <property type="term" value="F:chitin binding"/>
    <property type="evidence" value="ECO:0007669"/>
    <property type="project" value="UniProtKB-KW"/>
</dbReference>
<evidence type="ECO:0000256" key="2">
    <source>
        <dbReference type="ARBA" id="ARBA00023026"/>
    </source>
</evidence>
<dbReference type="Pfam" id="PF01476">
    <property type="entry name" value="LysM"/>
    <property type="match status" value="1"/>
</dbReference>